<organism evidence="2 3">
    <name type="scientific">Stegodyphus mimosarum</name>
    <name type="common">African social velvet spider</name>
    <dbReference type="NCBI Taxonomy" id="407821"/>
    <lineage>
        <taxon>Eukaryota</taxon>
        <taxon>Metazoa</taxon>
        <taxon>Ecdysozoa</taxon>
        <taxon>Arthropoda</taxon>
        <taxon>Chelicerata</taxon>
        <taxon>Arachnida</taxon>
        <taxon>Araneae</taxon>
        <taxon>Araneomorphae</taxon>
        <taxon>Entelegynae</taxon>
        <taxon>Eresoidea</taxon>
        <taxon>Eresidae</taxon>
        <taxon>Stegodyphus</taxon>
    </lineage>
</organism>
<gene>
    <name evidence="2" type="ORF">X975_26689</name>
</gene>
<dbReference type="Gene3D" id="3.40.720.10">
    <property type="entry name" value="Alkaline Phosphatase, subunit A"/>
    <property type="match status" value="1"/>
</dbReference>
<dbReference type="InterPro" id="IPR039524">
    <property type="entry name" value="PIGO/GPI13"/>
</dbReference>
<feature type="non-terminal residue" evidence="2">
    <location>
        <position position="203"/>
    </location>
</feature>
<dbReference type="Proteomes" id="UP000054359">
    <property type="component" value="Unassembled WGS sequence"/>
</dbReference>
<dbReference type="STRING" id="407821.A0A087TW31"/>
<name>A0A087TW31_STEMI</name>
<accession>A0A087TW31</accession>
<dbReference type="AlphaFoldDB" id="A0A087TW31"/>
<dbReference type="EMBL" id="KK117015">
    <property type="protein sequence ID" value="KFM69320.1"/>
    <property type="molecule type" value="Genomic_DNA"/>
</dbReference>
<reference evidence="2 3" key="1">
    <citation type="submission" date="2013-11" db="EMBL/GenBank/DDBJ databases">
        <title>Genome sequencing of Stegodyphus mimosarum.</title>
        <authorList>
            <person name="Bechsgaard J."/>
        </authorList>
    </citation>
    <scope>NUCLEOTIDE SEQUENCE [LARGE SCALE GENOMIC DNA]</scope>
</reference>
<keyword evidence="2" id="KW-0808">Transferase</keyword>
<sequence>MSLKNSLLVLCMYVIGMWVFLSGYLLKRIVIHQNSTSDINIETEIKCHDITSLRDISKDFIKKLQVNSIKLNNKNYLKRFDRAVVIVIDALRYDFANSEKSGDDTLYYKNKMPIFKQVVEERPNHAVLLPLNVDPPTTTLQRLKGFTTGSLPTFIDISLNFASSEVTEDNIIRQIKMHNNHIAFMGDDTWENLFPDHFYRSFP</sequence>
<dbReference type="OrthoDB" id="6435339at2759"/>
<dbReference type="GO" id="GO:0006506">
    <property type="term" value="P:GPI anchor biosynthetic process"/>
    <property type="evidence" value="ECO:0007669"/>
    <property type="project" value="InterPro"/>
</dbReference>
<dbReference type="InterPro" id="IPR017850">
    <property type="entry name" value="Alkaline_phosphatase_core_sf"/>
</dbReference>
<keyword evidence="1" id="KW-1133">Transmembrane helix</keyword>
<proteinExistence type="predicted"/>
<keyword evidence="1" id="KW-0812">Transmembrane</keyword>
<keyword evidence="1" id="KW-0472">Membrane</keyword>
<dbReference type="SUPFAM" id="SSF53649">
    <property type="entry name" value="Alkaline phosphatase-like"/>
    <property type="match status" value="1"/>
</dbReference>
<feature type="transmembrane region" description="Helical" evidence="1">
    <location>
        <begin position="6"/>
        <end position="26"/>
    </location>
</feature>
<keyword evidence="3" id="KW-1185">Reference proteome</keyword>
<evidence type="ECO:0000313" key="2">
    <source>
        <dbReference type="EMBL" id="KFM69320.1"/>
    </source>
</evidence>
<protein>
    <submittedName>
        <fullName evidence="2">GPI ethanolamine phosphate transferase 3</fullName>
    </submittedName>
</protein>
<dbReference type="GO" id="GO:0005789">
    <property type="term" value="C:endoplasmic reticulum membrane"/>
    <property type="evidence" value="ECO:0007669"/>
    <property type="project" value="TreeGrafter"/>
</dbReference>
<evidence type="ECO:0000256" key="1">
    <source>
        <dbReference type="SAM" id="Phobius"/>
    </source>
</evidence>
<dbReference type="GO" id="GO:0051377">
    <property type="term" value="F:mannose-ethanolamine phosphotransferase activity"/>
    <property type="evidence" value="ECO:0007669"/>
    <property type="project" value="TreeGrafter"/>
</dbReference>
<dbReference type="PANTHER" id="PTHR23071">
    <property type="entry name" value="PHOSPHATIDYLINOSITOL GLYCAN"/>
    <property type="match status" value="1"/>
</dbReference>
<evidence type="ECO:0000313" key="3">
    <source>
        <dbReference type="Proteomes" id="UP000054359"/>
    </source>
</evidence>
<dbReference type="PANTHER" id="PTHR23071:SF1">
    <property type="entry name" value="GPI ETHANOLAMINE PHOSPHATE TRANSFERASE 3"/>
    <property type="match status" value="1"/>
</dbReference>